<reference evidence="1 2" key="1">
    <citation type="journal article" date="2016" name="Nat. Commun.">
        <title>Thousands of microbial genomes shed light on interconnected biogeochemical processes in an aquifer system.</title>
        <authorList>
            <person name="Anantharaman K."/>
            <person name="Brown C.T."/>
            <person name="Hug L.A."/>
            <person name="Sharon I."/>
            <person name="Castelle C.J."/>
            <person name="Probst A.J."/>
            <person name="Thomas B.C."/>
            <person name="Singh A."/>
            <person name="Wilkins M.J."/>
            <person name="Karaoz U."/>
            <person name="Brodie E.L."/>
            <person name="Williams K.H."/>
            <person name="Hubbard S.S."/>
            <person name="Banfield J.F."/>
        </authorList>
    </citation>
    <scope>NUCLEOTIDE SEQUENCE [LARGE SCALE GENOMIC DNA]</scope>
</reference>
<dbReference type="Proteomes" id="UP000176404">
    <property type="component" value="Unassembled WGS sequence"/>
</dbReference>
<protein>
    <submittedName>
        <fullName evidence="1">Uncharacterized protein</fullName>
    </submittedName>
</protein>
<name>A0A1F8B860_9BACT</name>
<dbReference type="AlphaFoldDB" id="A0A1F8B860"/>
<dbReference type="EMBL" id="MGHD01000012">
    <property type="protein sequence ID" value="OGM59889.1"/>
    <property type="molecule type" value="Genomic_DNA"/>
</dbReference>
<gene>
    <name evidence="1" type="ORF">A2892_02805</name>
</gene>
<sequence>MVEEDEKLHPKYDLGQSPQSIPDWIVNGANLINRALGKGRITLPEASEGLLKEQDVHEMMGKSI</sequence>
<evidence type="ECO:0000313" key="1">
    <source>
        <dbReference type="EMBL" id="OGM59889.1"/>
    </source>
</evidence>
<evidence type="ECO:0000313" key="2">
    <source>
        <dbReference type="Proteomes" id="UP000176404"/>
    </source>
</evidence>
<comment type="caution">
    <text evidence="1">The sequence shown here is derived from an EMBL/GenBank/DDBJ whole genome shotgun (WGS) entry which is preliminary data.</text>
</comment>
<organism evidence="1 2">
    <name type="scientific">Candidatus Woesebacteria bacterium RIFCSPLOWO2_01_FULL_39_10b</name>
    <dbReference type="NCBI Taxonomy" id="1802517"/>
    <lineage>
        <taxon>Bacteria</taxon>
        <taxon>Candidatus Woeseibacteriota</taxon>
    </lineage>
</organism>
<dbReference type="STRING" id="1802517.A2892_02805"/>
<proteinExistence type="predicted"/>
<accession>A0A1F8B860</accession>